<evidence type="ECO:0000256" key="1">
    <source>
        <dbReference type="ARBA" id="ARBA00001936"/>
    </source>
</evidence>
<dbReference type="Pfam" id="PF21686">
    <property type="entry name" value="LigD_Prim-Pol"/>
    <property type="match status" value="1"/>
</dbReference>
<feature type="compositionally biased region" description="Basic and acidic residues" evidence="21">
    <location>
        <begin position="9"/>
        <end position="27"/>
    </location>
</feature>
<dbReference type="GO" id="GO:0004527">
    <property type="term" value="F:exonuclease activity"/>
    <property type="evidence" value="ECO:0007669"/>
    <property type="project" value="UniProtKB-KW"/>
</dbReference>
<dbReference type="GO" id="GO:0003887">
    <property type="term" value="F:DNA-directed DNA polymerase activity"/>
    <property type="evidence" value="ECO:0007669"/>
    <property type="project" value="UniProtKB-KW"/>
</dbReference>
<protein>
    <recommendedName>
        <fullName evidence="2">DNA ligase (ATP)</fullName>
        <ecNumber evidence="2">6.5.1.1</ecNumber>
    </recommendedName>
    <alternativeName>
        <fullName evidence="19">NHEJ DNA polymerase</fullName>
    </alternativeName>
</protein>
<feature type="domain" description="ATP-dependent DNA ligase family profile" evidence="22">
    <location>
        <begin position="309"/>
        <end position="444"/>
    </location>
</feature>
<dbReference type="GO" id="GO:0003677">
    <property type="term" value="F:DNA binding"/>
    <property type="evidence" value="ECO:0007669"/>
    <property type="project" value="UniProtKB-KW"/>
</dbReference>
<dbReference type="GO" id="GO:0005524">
    <property type="term" value="F:ATP binding"/>
    <property type="evidence" value="ECO:0007669"/>
    <property type="project" value="UniProtKB-KW"/>
</dbReference>
<dbReference type="PROSITE" id="PS50160">
    <property type="entry name" value="DNA_LIGASE_A3"/>
    <property type="match status" value="1"/>
</dbReference>
<keyword evidence="24" id="KW-1185">Reference proteome</keyword>
<gene>
    <name evidence="23" type="primary">ligD</name>
    <name evidence="23" type="ORF">ML536_19460</name>
</gene>
<dbReference type="SUPFAM" id="SSF50249">
    <property type="entry name" value="Nucleic acid-binding proteins"/>
    <property type="match status" value="1"/>
</dbReference>
<dbReference type="InterPro" id="IPR014145">
    <property type="entry name" value="LigD_pol_dom"/>
</dbReference>
<dbReference type="InterPro" id="IPR012309">
    <property type="entry name" value="DNA_ligase_ATP-dep_C"/>
</dbReference>
<keyword evidence="8" id="KW-0547">Nucleotide-binding</keyword>
<dbReference type="Pfam" id="PF04679">
    <property type="entry name" value="DNA_ligase_A_C"/>
    <property type="match status" value="1"/>
</dbReference>
<dbReference type="EC" id="6.5.1.1" evidence="2"/>
<comment type="catalytic activity">
    <reaction evidence="20">
        <text>ATP + (deoxyribonucleotide)n-3'-hydroxyl + 5'-phospho-(deoxyribonucleotide)m = (deoxyribonucleotide)n+m + AMP + diphosphate.</text>
        <dbReference type="EC" id="6.5.1.1"/>
    </reaction>
</comment>
<dbReference type="Pfam" id="PF01068">
    <property type="entry name" value="DNA_ligase_A_M"/>
    <property type="match status" value="1"/>
</dbReference>
<evidence type="ECO:0000256" key="11">
    <source>
        <dbReference type="ARBA" id="ARBA00022839"/>
    </source>
</evidence>
<evidence type="ECO:0000256" key="5">
    <source>
        <dbReference type="ARBA" id="ARBA00022695"/>
    </source>
</evidence>
<dbReference type="NCBIfam" id="TIGR02777">
    <property type="entry name" value="LigD_PE_dom"/>
    <property type="match status" value="1"/>
</dbReference>
<evidence type="ECO:0000256" key="12">
    <source>
        <dbReference type="ARBA" id="ARBA00022840"/>
    </source>
</evidence>
<accession>A0AA41QQ84</accession>
<dbReference type="GO" id="GO:0003910">
    <property type="term" value="F:DNA ligase (ATP) activity"/>
    <property type="evidence" value="ECO:0007669"/>
    <property type="project" value="UniProtKB-EC"/>
</dbReference>
<evidence type="ECO:0000256" key="8">
    <source>
        <dbReference type="ARBA" id="ARBA00022741"/>
    </source>
</evidence>
<keyword evidence="17" id="KW-0464">Manganese</keyword>
<dbReference type="InterPro" id="IPR014146">
    <property type="entry name" value="LigD_ligase_dom"/>
</dbReference>
<evidence type="ECO:0000259" key="22">
    <source>
        <dbReference type="PROSITE" id="PS50160"/>
    </source>
</evidence>
<comment type="caution">
    <text evidence="23">The sequence shown here is derived from an EMBL/GenBank/DDBJ whole genome shotgun (WGS) entry which is preliminary data.</text>
</comment>
<keyword evidence="9" id="KW-0227">DNA damage</keyword>
<dbReference type="Gene3D" id="3.30.1490.70">
    <property type="match status" value="1"/>
</dbReference>
<evidence type="ECO:0000256" key="14">
    <source>
        <dbReference type="ARBA" id="ARBA00023125"/>
    </source>
</evidence>
<evidence type="ECO:0000313" key="24">
    <source>
        <dbReference type="Proteomes" id="UP001156140"/>
    </source>
</evidence>
<proteinExistence type="predicted"/>
<keyword evidence="7" id="KW-0479">Metal-binding</keyword>
<keyword evidence="13" id="KW-0239">DNA-directed DNA polymerase</keyword>
<evidence type="ECO:0000256" key="16">
    <source>
        <dbReference type="ARBA" id="ARBA00023204"/>
    </source>
</evidence>
<dbReference type="InterPro" id="IPR052171">
    <property type="entry name" value="NHEJ_LigD"/>
</dbReference>
<evidence type="ECO:0000256" key="17">
    <source>
        <dbReference type="ARBA" id="ARBA00023211"/>
    </source>
</evidence>
<dbReference type="AlphaFoldDB" id="A0AA41QQ84"/>
<dbReference type="PANTHER" id="PTHR42705">
    <property type="entry name" value="BIFUNCTIONAL NON-HOMOLOGOUS END JOINING PROTEIN LIGD"/>
    <property type="match status" value="1"/>
</dbReference>
<name>A0AA41QQ84_9HYPH</name>
<evidence type="ECO:0000256" key="3">
    <source>
        <dbReference type="ARBA" id="ARBA00022598"/>
    </source>
</evidence>
<evidence type="ECO:0000313" key="23">
    <source>
        <dbReference type="EMBL" id="MCI0129016.1"/>
    </source>
</evidence>
<evidence type="ECO:0000256" key="7">
    <source>
        <dbReference type="ARBA" id="ARBA00022723"/>
    </source>
</evidence>
<dbReference type="NCBIfam" id="TIGR02779">
    <property type="entry name" value="NHEJ_ligase_lig"/>
    <property type="match status" value="1"/>
</dbReference>
<keyword evidence="4" id="KW-0808">Transferase</keyword>
<keyword evidence="10" id="KW-0378">Hydrolase</keyword>
<keyword evidence="14" id="KW-0238">DNA-binding</keyword>
<evidence type="ECO:0000256" key="6">
    <source>
        <dbReference type="ARBA" id="ARBA00022722"/>
    </source>
</evidence>
<comment type="cofactor">
    <cofactor evidence="1">
        <name>Mn(2+)</name>
        <dbReference type="ChEBI" id="CHEBI:29035"/>
    </cofactor>
</comment>
<keyword evidence="11" id="KW-0269">Exonuclease</keyword>
<dbReference type="GO" id="GO:0006281">
    <property type="term" value="P:DNA repair"/>
    <property type="evidence" value="ECO:0007669"/>
    <property type="project" value="UniProtKB-KW"/>
</dbReference>
<dbReference type="InterPro" id="IPR012340">
    <property type="entry name" value="NA-bd_OB-fold"/>
</dbReference>
<reference evidence="23" key="1">
    <citation type="submission" date="2022-03" db="EMBL/GenBank/DDBJ databases">
        <title>The complete genome sequence of a Methyloterrigena soli.</title>
        <authorList>
            <person name="Zi Z."/>
        </authorList>
    </citation>
    <scope>NUCLEOTIDE SEQUENCE</scope>
    <source>
        <strain evidence="23">M48</strain>
    </source>
</reference>
<evidence type="ECO:0000256" key="2">
    <source>
        <dbReference type="ARBA" id="ARBA00012727"/>
    </source>
</evidence>
<dbReference type="InterPro" id="IPR014143">
    <property type="entry name" value="NHEJ_ligase_prk"/>
</dbReference>
<dbReference type="EMBL" id="JALAZD010000003">
    <property type="protein sequence ID" value="MCI0129016.1"/>
    <property type="molecule type" value="Genomic_DNA"/>
</dbReference>
<dbReference type="CDD" id="cd07971">
    <property type="entry name" value="OBF_DNA_ligase_LigD"/>
    <property type="match status" value="1"/>
</dbReference>
<evidence type="ECO:0000256" key="19">
    <source>
        <dbReference type="ARBA" id="ARBA00029943"/>
    </source>
</evidence>
<evidence type="ECO:0000256" key="9">
    <source>
        <dbReference type="ARBA" id="ARBA00022763"/>
    </source>
</evidence>
<evidence type="ECO:0000256" key="4">
    <source>
        <dbReference type="ARBA" id="ARBA00022679"/>
    </source>
</evidence>
<evidence type="ECO:0000256" key="15">
    <source>
        <dbReference type="ARBA" id="ARBA00023172"/>
    </source>
</evidence>
<evidence type="ECO:0000256" key="18">
    <source>
        <dbReference type="ARBA" id="ARBA00023268"/>
    </source>
</evidence>
<dbReference type="CDD" id="cd04862">
    <property type="entry name" value="PaeLigD_Pol_like"/>
    <property type="match status" value="1"/>
</dbReference>
<keyword evidence="15" id="KW-0233">DNA recombination</keyword>
<dbReference type="Proteomes" id="UP001156140">
    <property type="component" value="Unassembled WGS sequence"/>
</dbReference>
<dbReference type="InterPro" id="IPR014144">
    <property type="entry name" value="LigD_PE_domain"/>
</dbReference>
<keyword evidence="16" id="KW-0234">DNA repair</keyword>
<sequence>MAQLTTYRGKRDFSRTPEPEGRVDGGEGNRFVVHKHGATSLHYDLRLEMDGVLKSWAVPKGPSLNPDDKRLAIQTEDHPLDYIDFEGVIPEGEYGGGPMIVWDAGTWAPMGDIEESFRSGDFKFRLAGEKLKGGWMLKRLKPKPGEDKVNWLFFKEHDPAASTTENILESRPESVKSGLTIEQLQPAPQKPRKPVKLEPGKLKGAREMPMPDKIQPQLATATADPPPIPGDRTPWLHEIKFDGYRTIAFIEDRQARLITRSGLDWSDRYKRLTNTFAQVPCRQAIIDGEVVVVDSQGVTTFAALQDALAESRSHDLTFFAFDLLYLDGYDLQNVALRDRKDLLRDLLAPIVSSKSAIQYSDHVEGEGSDLLGLVTEKHLEGIVSKRADARYEQTRSTTWLKTKARRAEDFVIVGYTRSEAAGGLGALGLGEWVDGTLEYRGKVGTGFDAPTLDLLLSRLQPIELERAPLPRAPKELVYVEPVYSARIHYANRTNDGSLRHAVYKGLIEPERPTNRPERRRLISDADLASVSITNPTRRLFGDDGPTKLDLAVYYGLVGDFMLPHLFGRPVTLVRSPSGKADDIFYQRHPFSGMPKSVGVFDAVNSDSEARQYLSVEDPKGYLALAQFGVIEFHTWGCHHADLERPDRIVFDLDPGEGITWRNIVAGARRVRGALEGIGLNAFVKTSGGKGLHVVVPIKPHHDWKSIHKATGAMAQAIAAGDRDTFIANMSREKRKNRIFIDFHRNARGATAAAPYSLRARPGLPASTPLNWNQLESIDAPEDLNYSSLPQILNSSGDPWAEIDEYASDLQAVGP</sequence>
<dbReference type="GO" id="GO:0006310">
    <property type="term" value="P:DNA recombination"/>
    <property type="evidence" value="ECO:0007669"/>
    <property type="project" value="UniProtKB-KW"/>
</dbReference>
<dbReference type="PANTHER" id="PTHR42705:SF2">
    <property type="entry name" value="BIFUNCTIONAL NON-HOMOLOGOUS END JOINING PROTEIN LIGD"/>
    <property type="match status" value="1"/>
</dbReference>
<keyword evidence="3 23" id="KW-0436">Ligase</keyword>
<dbReference type="SUPFAM" id="SSF56091">
    <property type="entry name" value="DNA ligase/mRNA capping enzyme, catalytic domain"/>
    <property type="match status" value="1"/>
</dbReference>
<keyword evidence="18" id="KW-0511">Multifunctional enzyme</keyword>
<dbReference type="Gene3D" id="3.90.920.10">
    <property type="entry name" value="DNA primase, PRIM domain"/>
    <property type="match status" value="1"/>
</dbReference>
<evidence type="ECO:0000256" key="21">
    <source>
        <dbReference type="SAM" id="MobiDB-lite"/>
    </source>
</evidence>
<dbReference type="NCBIfam" id="TIGR02778">
    <property type="entry name" value="ligD_pol"/>
    <property type="match status" value="1"/>
</dbReference>
<dbReference type="Gene3D" id="3.30.470.30">
    <property type="entry name" value="DNA ligase/mRNA capping enzyme"/>
    <property type="match status" value="1"/>
</dbReference>
<dbReference type="GO" id="GO:0046872">
    <property type="term" value="F:metal ion binding"/>
    <property type="evidence" value="ECO:0007669"/>
    <property type="project" value="UniProtKB-KW"/>
</dbReference>
<evidence type="ECO:0000256" key="20">
    <source>
        <dbReference type="ARBA" id="ARBA00034003"/>
    </source>
</evidence>
<evidence type="ECO:0000256" key="13">
    <source>
        <dbReference type="ARBA" id="ARBA00022932"/>
    </source>
</evidence>
<feature type="region of interest" description="Disordered" evidence="21">
    <location>
        <begin position="1"/>
        <end position="28"/>
    </location>
</feature>
<keyword evidence="5" id="KW-0548">Nucleotidyltransferase</keyword>
<dbReference type="InterPro" id="IPR012310">
    <property type="entry name" value="DNA_ligase_ATP-dep_cent"/>
</dbReference>
<dbReference type="CDD" id="cd07906">
    <property type="entry name" value="Adenylation_DNA_ligase_LigD_LigC"/>
    <property type="match status" value="1"/>
</dbReference>
<dbReference type="Gene3D" id="2.40.50.140">
    <property type="entry name" value="Nucleic acid-binding proteins"/>
    <property type="match status" value="1"/>
</dbReference>
<dbReference type="NCBIfam" id="TIGR02776">
    <property type="entry name" value="NHEJ_ligase_prk"/>
    <property type="match status" value="1"/>
</dbReference>
<dbReference type="InterPro" id="IPR033651">
    <property type="entry name" value="PaeLigD_Pol-like"/>
</dbReference>
<keyword evidence="6" id="KW-0540">Nuclease</keyword>
<dbReference type="Pfam" id="PF13298">
    <property type="entry name" value="LigD_N"/>
    <property type="match status" value="1"/>
</dbReference>
<organism evidence="23 24">
    <name type="scientific">Paradevosia shaoguanensis</name>
    <dbReference type="NCBI Taxonomy" id="1335043"/>
    <lineage>
        <taxon>Bacteria</taxon>
        <taxon>Pseudomonadati</taxon>
        <taxon>Pseudomonadota</taxon>
        <taxon>Alphaproteobacteria</taxon>
        <taxon>Hyphomicrobiales</taxon>
        <taxon>Devosiaceae</taxon>
        <taxon>Paradevosia</taxon>
    </lineage>
</organism>
<evidence type="ECO:0000256" key="10">
    <source>
        <dbReference type="ARBA" id="ARBA00022801"/>
    </source>
</evidence>
<keyword evidence="12" id="KW-0067">ATP-binding</keyword>
<dbReference type="RefSeq" id="WP_281737001.1">
    <property type="nucleotide sequence ID" value="NZ_JAKETQ010000003.1"/>
</dbReference>